<keyword evidence="5" id="KW-0210">Decarboxylase</keyword>
<feature type="active site" description="For OMPdecase activity" evidence="9">
    <location>
        <position position="74"/>
    </location>
</feature>
<keyword evidence="6" id="KW-0665">Pyrimidine biosynthesis</keyword>
<evidence type="ECO:0000256" key="2">
    <source>
        <dbReference type="ARBA" id="ARBA00004861"/>
    </source>
</evidence>
<organism evidence="12">
    <name type="scientific">uncultured bacterium</name>
    <name type="common">gcode 4</name>
    <dbReference type="NCBI Taxonomy" id="1234023"/>
    <lineage>
        <taxon>Bacteria</taxon>
        <taxon>environmental samples</taxon>
    </lineage>
</organism>
<evidence type="ECO:0000256" key="10">
    <source>
        <dbReference type="PIRSR" id="PIRSR614732-2"/>
    </source>
</evidence>
<evidence type="ECO:0000256" key="6">
    <source>
        <dbReference type="ARBA" id="ARBA00022975"/>
    </source>
</evidence>
<protein>
    <recommendedName>
        <fullName evidence="4">Orotidine 5'-phosphate decarboxylase</fullName>
        <ecNumber evidence="3">4.1.1.23</ecNumber>
    </recommendedName>
    <alternativeName>
        <fullName evidence="8">OMP decarboxylase</fullName>
    </alternativeName>
</protein>
<dbReference type="PANTHER" id="PTHR32119">
    <property type="entry name" value="OROTIDINE 5'-PHOSPHATE DECARBOXYLASE"/>
    <property type="match status" value="1"/>
</dbReference>
<name>K2GZ78_9BACT</name>
<comment type="pathway">
    <text evidence="2">Pyrimidine metabolism; UMP biosynthesis via de novo pathway; UMP from orotate: step 2/2.</text>
</comment>
<dbReference type="GO" id="GO:0044205">
    <property type="term" value="P:'de novo' UMP biosynthetic process"/>
    <property type="evidence" value="ECO:0007669"/>
    <property type="project" value="InterPro"/>
</dbReference>
<dbReference type="GO" id="GO:0005829">
    <property type="term" value="C:cytosol"/>
    <property type="evidence" value="ECO:0007669"/>
    <property type="project" value="TreeGrafter"/>
</dbReference>
<evidence type="ECO:0000256" key="1">
    <source>
        <dbReference type="ARBA" id="ARBA00002356"/>
    </source>
</evidence>
<dbReference type="InterPro" id="IPR013785">
    <property type="entry name" value="Aldolase_TIM"/>
</dbReference>
<gene>
    <name evidence="12" type="ORF">ACD_3C00012G0003</name>
</gene>
<feature type="binding site" evidence="10">
    <location>
        <position position="12"/>
    </location>
    <ligand>
        <name>substrate</name>
    </ligand>
</feature>
<evidence type="ECO:0000259" key="11">
    <source>
        <dbReference type="SMART" id="SM00934"/>
    </source>
</evidence>
<dbReference type="InterPro" id="IPR001754">
    <property type="entry name" value="OMPdeCOase_dom"/>
</dbReference>
<dbReference type="GO" id="GO:0004590">
    <property type="term" value="F:orotidine-5'-phosphate decarboxylase activity"/>
    <property type="evidence" value="ECO:0007669"/>
    <property type="project" value="UniProtKB-EC"/>
</dbReference>
<feature type="domain" description="Orotidine 5'-phosphate decarboxylase" evidence="11">
    <location>
        <begin position="6"/>
        <end position="243"/>
    </location>
</feature>
<evidence type="ECO:0000256" key="7">
    <source>
        <dbReference type="ARBA" id="ARBA00023239"/>
    </source>
</evidence>
<dbReference type="EMBL" id="AMFJ01000286">
    <property type="protein sequence ID" value="EKE28805.1"/>
    <property type="molecule type" value="Genomic_DNA"/>
</dbReference>
<dbReference type="InterPro" id="IPR011060">
    <property type="entry name" value="RibuloseP-bd_barrel"/>
</dbReference>
<feature type="binding site" evidence="10">
    <location>
        <position position="197"/>
    </location>
    <ligand>
        <name>substrate</name>
    </ligand>
</feature>
<evidence type="ECO:0000256" key="5">
    <source>
        <dbReference type="ARBA" id="ARBA00022793"/>
    </source>
</evidence>
<feature type="binding site" evidence="10">
    <location>
        <position position="228"/>
    </location>
    <ligand>
        <name>substrate</name>
    </ligand>
</feature>
<evidence type="ECO:0000256" key="3">
    <source>
        <dbReference type="ARBA" id="ARBA00012321"/>
    </source>
</evidence>
<evidence type="ECO:0000256" key="8">
    <source>
        <dbReference type="ARBA" id="ARBA00033428"/>
    </source>
</evidence>
<accession>K2GZ78</accession>
<dbReference type="EC" id="4.1.1.23" evidence="3"/>
<evidence type="ECO:0000256" key="9">
    <source>
        <dbReference type="PIRSR" id="PIRSR614732-1"/>
    </source>
</evidence>
<keyword evidence="7" id="KW-0456">Lyase</keyword>
<feature type="active site" description="For OMPdecase activity" evidence="9">
    <location>
        <position position="79"/>
    </location>
</feature>
<proteinExistence type="predicted"/>
<feature type="binding site" evidence="10">
    <location>
        <position position="136"/>
    </location>
    <ligand>
        <name>substrate</name>
    </ligand>
</feature>
<reference evidence="12" key="1">
    <citation type="journal article" date="2012" name="Science">
        <title>Fermentation, hydrogen, and sulfur metabolism in multiple uncultivated bacterial phyla.</title>
        <authorList>
            <person name="Wrighton K.C."/>
            <person name="Thomas B.C."/>
            <person name="Sharon I."/>
            <person name="Miller C.S."/>
            <person name="Castelle C.J."/>
            <person name="VerBerkmoes N.C."/>
            <person name="Wilkins M.J."/>
            <person name="Hettich R.L."/>
            <person name="Lipton M.S."/>
            <person name="Williams K.H."/>
            <person name="Long P.E."/>
            <person name="Banfield J.F."/>
        </authorList>
    </citation>
    <scope>NUCLEOTIDE SEQUENCE [LARGE SCALE GENOMIC DNA]</scope>
</reference>
<dbReference type="SUPFAM" id="SSF53271">
    <property type="entry name" value="PRTase-like"/>
    <property type="match status" value="1"/>
</dbReference>
<feature type="active site" description="For OMPdecase activity" evidence="9">
    <location>
        <position position="76"/>
    </location>
</feature>
<dbReference type="SUPFAM" id="SSF51366">
    <property type="entry name" value="Ribulose-phoshate binding barrel"/>
    <property type="match status" value="1"/>
</dbReference>
<comment type="caution">
    <text evidence="12">The sequence shown here is derived from an EMBL/GenBank/DDBJ whole genome shotgun (WGS) entry which is preliminary data.</text>
</comment>
<feature type="binding site" evidence="10">
    <location>
        <position position="207"/>
    </location>
    <ligand>
        <name>substrate</name>
    </ligand>
</feature>
<dbReference type="SMART" id="SM00934">
    <property type="entry name" value="OMPdecase"/>
    <property type="match status" value="1"/>
</dbReference>
<sequence>MLKKNKIIIALDSLDRVNVKSIIKEILSDWNLEDIVIFKVNDLLWEIWLEWMKRLEMELINEWISQEKLHWMLDPKWNDIPNTIENYFKKLKESDLKNVDYVTIMASGWSEMIRKAVMKRNELKLETKILAVTVFTSFDINWAKNVYNEEINHQILKLSQLALVAWAHWLVCSSEETRMLKEVFSQKDFELVTPWIRLEEAVIWDDQKRINTPEAAIIAWATHIVIWRPILNSENKIKTIKHISERIKWISYIEAEIKKYSFEKILYTWNWEELLKYIWAIYKKPENWYFVRLASKLLSDWYVNIWATERNFRVMEKAWNELALRLNEMDIKWDVIMGAQMWSIRLSLVLAKYLNLEESIYTEKDWDDMVLKRHEINLEGKKVILSEDVITKWSTLEKMIKIVNDLWWEVVAITCVANRSQKNDFNWIPLISCYSPEPFGLYFDEKTPSENIWKALPIPEWAMIIEKPKNEWEKLVKSMII</sequence>
<dbReference type="PANTHER" id="PTHR32119:SF2">
    <property type="entry name" value="OROTIDINE 5'-PHOSPHATE DECARBOXYLASE"/>
    <property type="match status" value="1"/>
</dbReference>
<dbReference type="GO" id="GO:0006207">
    <property type="term" value="P:'de novo' pyrimidine nucleobase biosynthetic process"/>
    <property type="evidence" value="ECO:0007669"/>
    <property type="project" value="InterPro"/>
</dbReference>
<evidence type="ECO:0000256" key="4">
    <source>
        <dbReference type="ARBA" id="ARBA00021923"/>
    </source>
</evidence>
<dbReference type="InterPro" id="IPR014732">
    <property type="entry name" value="OMPdecase"/>
</dbReference>
<evidence type="ECO:0000313" key="12">
    <source>
        <dbReference type="EMBL" id="EKE28805.1"/>
    </source>
</evidence>
<dbReference type="InterPro" id="IPR029057">
    <property type="entry name" value="PRTase-like"/>
</dbReference>
<dbReference type="Pfam" id="PF00215">
    <property type="entry name" value="OMPdecase"/>
    <property type="match status" value="1"/>
</dbReference>
<dbReference type="AlphaFoldDB" id="K2GZ78"/>
<comment type="function">
    <text evidence="1">Catalyzes the decarboxylation of orotidine 5'-monophosphate (OMP) to uridine 5'-monophosphate (UMP).</text>
</comment>
<dbReference type="Gene3D" id="3.40.50.2020">
    <property type="match status" value="1"/>
</dbReference>
<dbReference type="Gene3D" id="3.20.20.70">
    <property type="entry name" value="Aldolase class I"/>
    <property type="match status" value="1"/>
</dbReference>